<dbReference type="Proteomes" id="UP001141422">
    <property type="component" value="Unassembled WGS sequence"/>
</dbReference>
<proteinExistence type="predicted"/>
<keyword evidence="1" id="KW-0472">Membrane</keyword>
<gene>
    <name evidence="2" type="ORF">O0S10_00480</name>
</gene>
<keyword evidence="1" id="KW-1133">Transmembrane helix</keyword>
<evidence type="ECO:0000256" key="1">
    <source>
        <dbReference type="SAM" id="Phobius"/>
    </source>
</evidence>
<keyword evidence="1" id="KW-0812">Transmembrane</keyword>
<reference evidence="2" key="1">
    <citation type="submission" date="2022-12" db="EMBL/GenBank/DDBJ databases">
        <title>Isolation and characterisation of novel Methanocorpusculum spp. from native Australian herbivores indicates the genus is ancestrally host-associated.</title>
        <authorList>
            <person name="Volmer J.G."/>
            <person name="Soo R.M."/>
            <person name="Evans P.N."/>
            <person name="Hoedt E.C."/>
            <person name="Astorga Alsina A.L."/>
            <person name="Woodcroft B.J."/>
            <person name="Tyson G.W."/>
            <person name="Hugenholtz P."/>
            <person name="Morrison M."/>
        </authorList>
    </citation>
    <scope>NUCLEOTIDE SEQUENCE</scope>
    <source>
        <strain evidence="2">MG</strain>
    </source>
</reference>
<feature type="transmembrane region" description="Helical" evidence="1">
    <location>
        <begin position="28"/>
        <end position="48"/>
    </location>
</feature>
<protein>
    <submittedName>
        <fullName evidence="2">Uncharacterized protein</fullName>
    </submittedName>
</protein>
<accession>A0ABT4IEB9</accession>
<dbReference type="EMBL" id="JAPTGB010000001">
    <property type="protein sequence ID" value="MCZ0859699.1"/>
    <property type="molecule type" value="Genomic_DNA"/>
</dbReference>
<name>A0ABT4IEB9_9EURY</name>
<evidence type="ECO:0000313" key="2">
    <source>
        <dbReference type="EMBL" id="MCZ0859699.1"/>
    </source>
</evidence>
<evidence type="ECO:0000313" key="3">
    <source>
        <dbReference type="Proteomes" id="UP001141422"/>
    </source>
</evidence>
<organism evidence="2 3">
    <name type="scientific">Methanocorpusculum petauri</name>
    <dbReference type="NCBI Taxonomy" id="3002863"/>
    <lineage>
        <taxon>Archaea</taxon>
        <taxon>Methanobacteriati</taxon>
        <taxon>Methanobacteriota</taxon>
        <taxon>Stenosarchaea group</taxon>
        <taxon>Methanomicrobia</taxon>
        <taxon>Methanomicrobiales</taxon>
        <taxon>Methanocorpusculaceae</taxon>
        <taxon>Methanocorpusculum</taxon>
    </lineage>
</organism>
<dbReference type="RefSeq" id="WP_268923921.1">
    <property type="nucleotide sequence ID" value="NZ_JAPTGB010000001.1"/>
</dbReference>
<keyword evidence="3" id="KW-1185">Reference proteome</keyword>
<comment type="caution">
    <text evidence="2">The sequence shown here is derived from an EMBL/GenBank/DDBJ whole genome shotgun (WGS) entry which is preliminary data.</text>
</comment>
<sequence length="213" mass="24461">MTNLFLVSRGKKYQKGTEPMPHRETLKLIAFFVVLIAIICLVVSCVVWDIHDRSTVPDPSLSRLGIPEKDGLAIVSHGMEITAENDTAVIELIEQFVQENYDDWSAMGYIQVREAAQRGVALEIHYNPTRELICPDYYDLRIRNTTVLIDRIYVTIPDLPDERNQLYYYVSPVRDGEMDHTILLPIEKANEILKLIGEDPVPPWTEFLVTFLN</sequence>